<comment type="caution">
    <text evidence="3">The sequence shown here is derived from an EMBL/GenBank/DDBJ whole genome shotgun (WGS) entry which is preliminary data.</text>
</comment>
<evidence type="ECO:0000313" key="3">
    <source>
        <dbReference type="EMBL" id="TKC89423.1"/>
    </source>
</evidence>
<dbReference type="RefSeq" id="WP_136894168.1">
    <property type="nucleotide sequence ID" value="NZ_SWJE01000005.1"/>
</dbReference>
<dbReference type="AlphaFoldDB" id="A0A4U1I7M5"/>
<accession>A0A4U1I7M5</accession>
<evidence type="ECO:0000256" key="1">
    <source>
        <dbReference type="SAM" id="MobiDB-lite"/>
    </source>
</evidence>
<dbReference type="Proteomes" id="UP000305539">
    <property type="component" value="Unassembled WGS sequence"/>
</dbReference>
<evidence type="ECO:0000256" key="2">
    <source>
        <dbReference type="SAM" id="SignalP"/>
    </source>
</evidence>
<feature type="chain" id="PRO_5020685693" description="Lipoprotein" evidence="2">
    <location>
        <begin position="21"/>
        <end position="96"/>
    </location>
</feature>
<keyword evidence="4" id="KW-1185">Reference proteome</keyword>
<gene>
    <name evidence="3" type="ORF">FAZ69_10805</name>
</gene>
<feature type="signal peptide" evidence="2">
    <location>
        <begin position="1"/>
        <end position="20"/>
    </location>
</feature>
<keyword evidence="2" id="KW-0732">Signal</keyword>
<feature type="compositionally biased region" description="Polar residues" evidence="1">
    <location>
        <begin position="36"/>
        <end position="47"/>
    </location>
</feature>
<proteinExistence type="predicted"/>
<dbReference type="EMBL" id="SWJE01000005">
    <property type="protein sequence ID" value="TKC89423.1"/>
    <property type="molecule type" value="Genomic_DNA"/>
</dbReference>
<reference evidence="3 4" key="1">
    <citation type="submission" date="2019-04" db="EMBL/GenBank/DDBJ databases">
        <title>Trinickia sp. 7GSK02, isolated from subtropical forest soil.</title>
        <authorList>
            <person name="Gao Z.-H."/>
            <person name="Qiu L.-H."/>
        </authorList>
    </citation>
    <scope>NUCLEOTIDE SEQUENCE [LARGE SCALE GENOMIC DNA]</scope>
    <source>
        <strain evidence="3 4">7GSK02</strain>
    </source>
</reference>
<feature type="region of interest" description="Disordered" evidence="1">
    <location>
        <begin position="25"/>
        <end position="82"/>
    </location>
</feature>
<protein>
    <recommendedName>
        <fullName evidence="5">Lipoprotein</fullName>
    </recommendedName>
</protein>
<evidence type="ECO:0008006" key="5">
    <source>
        <dbReference type="Google" id="ProtNLM"/>
    </source>
</evidence>
<sequence length="96" mass="9323">MRLRTTVTLSIAVLSSIGLWGCGPDDSASPLATPAANAQQSAPNVSQNASADTGTAASAAANSGTTNVASAQSSAFPAEPAPVAPVVHYAPESSAN</sequence>
<organism evidence="3 4">
    <name type="scientific">Trinickia terrae</name>
    <dbReference type="NCBI Taxonomy" id="2571161"/>
    <lineage>
        <taxon>Bacteria</taxon>
        <taxon>Pseudomonadati</taxon>
        <taxon>Pseudomonadota</taxon>
        <taxon>Betaproteobacteria</taxon>
        <taxon>Burkholderiales</taxon>
        <taxon>Burkholderiaceae</taxon>
        <taxon>Trinickia</taxon>
    </lineage>
</organism>
<evidence type="ECO:0000313" key="4">
    <source>
        <dbReference type="Proteomes" id="UP000305539"/>
    </source>
</evidence>
<feature type="compositionally biased region" description="Low complexity" evidence="1">
    <location>
        <begin position="48"/>
        <end position="78"/>
    </location>
</feature>
<name>A0A4U1I7M5_9BURK</name>